<dbReference type="GO" id="GO:0000932">
    <property type="term" value="C:P-body"/>
    <property type="evidence" value="ECO:0007669"/>
    <property type="project" value="UniProtKB-SubCell"/>
</dbReference>
<dbReference type="Proteomes" id="UP000694541">
    <property type="component" value="Unplaced"/>
</dbReference>
<feature type="compositionally biased region" description="Polar residues" evidence="8">
    <location>
        <begin position="571"/>
        <end position="588"/>
    </location>
</feature>
<dbReference type="InterPro" id="IPR001680">
    <property type="entry name" value="WD40_rpt"/>
</dbReference>
<dbReference type="InterPro" id="IPR036322">
    <property type="entry name" value="WD40_repeat_dom_sf"/>
</dbReference>
<dbReference type="Pfam" id="PF16529">
    <property type="entry name" value="Ge1_WD40"/>
    <property type="match status" value="1"/>
</dbReference>
<dbReference type="PANTHER" id="PTHR15598:SF5">
    <property type="entry name" value="ENHANCER OF MRNA-DECAPPING PROTEIN 4"/>
    <property type="match status" value="1"/>
</dbReference>
<reference evidence="10" key="2">
    <citation type="submission" date="2025-09" db="UniProtKB">
        <authorList>
            <consortium name="Ensembl"/>
        </authorList>
    </citation>
    <scope>IDENTIFICATION</scope>
</reference>
<dbReference type="Gene3D" id="2.130.10.10">
    <property type="entry name" value="YVTN repeat-like/Quinoprotein amine dehydrogenase"/>
    <property type="match status" value="1"/>
</dbReference>
<proteinExistence type="inferred from homology"/>
<dbReference type="AlphaFoldDB" id="A0A8B9MPD3"/>
<sequence length="833" mass="91075">MASSSSIDIEDATQHLRDILKLDRPGGSVNENQRPSNSYNGDLNGLLVPDPIVAGDGPSLAKPVHRSISLGALQEKQVICLSGDDSSTCVVISAKDVEIVASSDSSITSKARGSNKVKIQPVARYDWEQKYYYGNLIAVSNSYLAYAIRAASNGSAMVRVLSVSTAERTLLKGFTGGVADLAFAHLNSNQLACLDEAGNLFVWRLAMDKEKIQEEILVNIKRPDNTPLNTSRRIIWCPFIPDDNEESGEEGSQTLALLHEDRAEVWDLDIIRTNHSSWPVEVPSIKEGFIVVKGHSTYLSEGALSPDGTVLATASHDGFVKFWQIYIEGQDEPRCLHEWKPHDGRPLSCLLFCDNHKKQDPEVPFWRFLITGADQNRELKMWCTVSWTCLQTELGFVVLYVMELMQNQEEGKAYFSSISEFLLTHPVLSFGIQAVSRCRLRHTEVLPAEEENDNLSVEGAQGAGAVESAAGVLIKLFCVHTKALQDVQIRFQPLHSPDMSASMPSHGSHEEFAFPDHMADLSTEGLGSRKGSVHGSQPDLRRIADLPVPADFLSLSNDAKPKLMTPDAFMTPSTSLQQVTTEQPSEDLTVSPKMQLDTSLTLSSSSSSLQTSPRSHSVLIPGLPDKLTPKAPVPVTPGNPSLALELQEVEPLVVPQASPTRERSPDVISSASTAMSQDIPEIASETLQRSFAGAPSGLPAEVLEPSHHADSMASAASALHLLSPRNRHNSEHSHHSLDMPPVEVDRLNAPSLLETALTQENASSDSVVSQPWPAAPDITRETRNSMHIIDRFDYRLIVYLSSRSGSAASIINKNRATSRMPAYQEETIILEQC</sequence>
<protein>
    <recommendedName>
        <fullName evidence="3">Enhancer of mRNA-decapping protein 4</fullName>
    </recommendedName>
</protein>
<keyword evidence="4" id="KW-0963">Cytoplasm</keyword>
<feature type="compositionally biased region" description="Polar residues" evidence="8">
    <location>
        <begin position="667"/>
        <end position="676"/>
    </location>
</feature>
<keyword evidence="11" id="KW-1185">Reference proteome</keyword>
<feature type="region of interest" description="Disordered" evidence="8">
    <location>
        <begin position="655"/>
        <end position="676"/>
    </location>
</feature>
<evidence type="ECO:0000313" key="10">
    <source>
        <dbReference type="Ensembl" id="ENSANIP00000011889.1"/>
    </source>
</evidence>
<dbReference type="InterPro" id="IPR015943">
    <property type="entry name" value="WD40/YVTN_repeat-like_dom_sf"/>
</dbReference>
<dbReference type="SMART" id="SM00320">
    <property type="entry name" value="WD40"/>
    <property type="match status" value="3"/>
</dbReference>
<keyword evidence="6" id="KW-0677">Repeat</keyword>
<evidence type="ECO:0000256" key="2">
    <source>
        <dbReference type="ARBA" id="ARBA00009639"/>
    </source>
</evidence>
<evidence type="ECO:0000256" key="3">
    <source>
        <dbReference type="ARBA" id="ARBA00015762"/>
    </source>
</evidence>
<evidence type="ECO:0000256" key="6">
    <source>
        <dbReference type="ARBA" id="ARBA00022737"/>
    </source>
</evidence>
<evidence type="ECO:0000259" key="9">
    <source>
        <dbReference type="Pfam" id="PF16529"/>
    </source>
</evidence>
<feature type="domain" description="Enhancer of mRNA-decapping protein 4 WD40 repeat region" evidence="9">
    <location>
        <begin position="113"/>
        <end position="392"/>
    </location>
</feature>
<evidence type="ECO:0000256" key="1">
    <source>
        <dbReference type="ARBA" id="ARBA00004201"/>
    </source>
</evidence>
<keyword evidence="5 7" id="KW-0853">WD repeat</keyword>
<feature type="compositionally biased region" description="Low complexity" evidence="8">
    <location>
        <begin position="598"/>
        <end position="617"/>
    </location>
</feature>
<dbReference type="InterPro" id="IPR032401">
    <property type="entry name" value="EDC4_WD40"/>
</dbReference>
<comment type="subcellular location">
    <subcellularLocation>
        <location evidence="1">Cytoplasm</location>
        <location evidence="1">P-body</location>
    </subcellularLocation>
</comment>
<evidence type="ECO:0000256" key="7">
    <source>
        <dbReference type="PROSITE-ProRule" id="PRU00221"/>
    </source>
</evidence>
<name>A0A8B9MPD3_9AVES</name>
<dbReference type="SUPFAM" id="SSF50978">
    <property type="entry name" value="WD40 repeat-like"/>
    <property type="match status" value="1"/>
</dbReference>
<evidence type="ECO:0000256" key="5">
    <source>
        <dbReference type="ARBA" id="ARBA00022574"/>
    </source>
</evidence>
<evidence type="ECO:0000256" key="8">
    <source>
        <dbReference type="SAM" id="MobiDB-lite"/>
    </source>
</evidence>
<reference evidence="10" key="1">
    <citation type="submission" date="2025-08" db="UniProtKB">
        <authorList>
            <consortium name="Ensembl"/>
        </authorList>
    </citation>
    <scope>IDENTIFICATION</scope>
</reference>
<evidence type="ECO:0000256" key="4">
    <source>
        <dbReference type="ARBA" id="ARBA00022490"/>
    </source>
</evidence>
<dbReference type="InterPro" id="IPR045152">
    <property type="entry name" value="EDC4-like"/>
</dbReference>
<dbReference type="GO" id="GO:0031087">
    <property type="term" value="P:deadenylation-independent decapping of nuclear-transcribed mRNA"/>
    <property type="evidence" value="ECO:0007669"/>
    <property type="project" value="InterPro"/>
</dbReference>
<dbReference type="PANTHER" id="PTHR15598">
    <property type="entry name" value="ENHANCER OF MRNA-DECAPPING PROTEIN 4"/>
    <property type="match status" value="1"/>
</dbReference>
<organism evidence="10 11">
    <name type="scientific">Accipiter nisus</name>
    <name type="common">Eurasian sparrowhawk</name>
    <dbReference type="NCBI Taxonomy" id="211598"/>
    <lineage>
        <taxon>Eukaryota</taxon>
        <taxon>Metazoa</taxon>
        <taxon>Chordata</taxon>
        <taxon>Craniata</taxon>
        <taxon>Vertebrata</taxon>
        <taxon>Euteleostomi</taxon>
        <taxon>Archelosauria</taxon>
        <taxon>Archosauria</taxon>
        <taxon>Dinosauria</taxon>
        <taxon>Saurischia</taxon>
        <taxon>Theropoda</taxon>
        <taxon>Coelurosauria</taxon>
        <taxon>Aves</taxon>
        <taxon>Neognathae</taxon>
        <taxon>Neoaves</taxon>
        <taxon>Telluraves</taxon>
        <taxon>Accipitrimorphae</taxon>
        <taxon>Accipitriformes</taxon>
        <taxon>Accipitridae</taxon>
        <taxon>Accipitrinae</taxon>
        <taxon>Accipiter</taxon>
    </lineage>
</organism>
<dbReference type="FunFam" id="2.130.10.10:FF:000138">
    <property type="entry name" value="Enhancer of mRNA-decapping protein 4"/>
    <property type="match status" value="1"/>
</dbReference>
<feature type="region of interest" description="Disordered" evidence="8">
    <location>
        <begin position="561"/>
        <end position="630"/>
    </location>
</feature>
<accession>A0A8B9MPD3</accession>
<dbReference type="PROSITE" id="PS50294">
    <property type="entry name" value="WD_REPEATS_REGION"/>
    <property type="match status" value="1"/>
</dbReference>
<feature type="repeat" description="WD" evidence="7">
    <location>
        <begin position="292"/>
        <end position="325"/>
    </location>
</feature>
<evidence type="ECO:0000313" key="11">
    <source>
        <dbReference type="Proteomes" id="UP000694541"/>
    </source>
</evidence>
<dbReference type="Ensembl" id="ENSANIT00000012297.1">
    <property type="protein sequence ID" value="ENSANIP00000011889.1"/>
    <property type="gene ID" value="ENSANIG00000008039.1"/>
</dbReference>
<dbReference type="PROSITE" id="PS50082">
    <property type="entry name" value="WD_REPEATS_2"/>
    <property type="match status" value="1"/>
</dbReference>
<comment type="similarity">
    <text evidence="2">Belongs to the WD repeat EDC4 family.</text>
</comment>